<evidence type="ECO:0000313" key="2">
    <source>
        <dbReference type="Proteomes" id="UP001168435"/>
    </source>
</evidence>
<keyword evidence="2" id="KW-1185">Reference proteome</keyword>
<reference evidence="1" key="1">
    <citation type="submission" date="2023-06" db="EMBL/GenBank/DDBJ databases">
        <authorList>
            <person name="Zeman M."/>
            <person name="Kubasova T."/>
            <person name="Jahodarova E."/>
            <person name="Nykrynova M."/>
            <person name="Rychlik I."/>
        </authorList>
    </citation>
    <scope>NUCLEOTIDE SEQUENCE</scope>
    <source>
        <strain evidence="1">176_SSukc20</strain>
    </source>
</reference>
<proteinExistence type="predicted"/>
<comment type="caution">
    <text evidence="1">The sequence shown here is derived from an EMBL/GenBank/DDBJ whole genome shotgun (WGS) entry which is preliminary data.</text>
</comment>
<sequence>MTHIIVCVIRAIATSGQFGQTEQRGFNFSQVLQEALKEKLQA</sequence>
<dbReference type="EMBL" id="JAUEIQ010000002">
    <property type="protein sequence ID" value="MDN0063305.1"/>
    <property type="molecule type" value="Genomic_DNA"/>
</dbReference>
<protein>
    <submittedName>
        <fullName evidence="1">Uncharacterized protein</fullName>
    </submittedName>
</protein>
<accession>A0ABT7XD22</accession>
<dbReference type="Proteomes" id="UP001168435">
    <property type="component" value="Unassembled WGS sequence"/>
</dbReference>
<dbReference type="RefSeq" id="WP_289835451.1">
    <property type="nucleotide sequence ID" value="NZ_JAUEIQ010000002.1"/>
</dbReference>
<evidence type="ECO:0000313" key="1">
    <source>
        <dbReference type="EMBL" id="MDN0063305.1"/>
    </source>
</evidence>
<reference evidence="1" key="2">
    <citation type="submission" date="2024-05" db="EMBL/GenBank/DDBJ databases">
        <title>Identification and characterization of horizontal gene transfer across gut microbiota members of farm animals based on homology search.</title>
        <authorList>
            <person name="Schwarzerova J."/>
            <person name="Nykrynova M."/>
            <person name="Jureckova K."/>
            <person name="Cejkova D."/>
            <person name="Rychlik I."/>
        </authorList>
    </citation>
    <scope>NUCLEOTIDE SEQUENCE</scope>
    <source>
        <strain evidence="1">176_SSukc20</strain>
    </source>
</reference>
<gene>
    <name evidence="1" type="ORF">QVN30_03160</name>
</gene>
<name>A0ABT7XD22_9ACTN</name>
<organism evidence="1 2">
    <name type="scientific">Collinsella ihumii</name>
    <dbReference type="NCBI Taxonomy" id="1720204"/>
    <lineage>
        <taxon>Bacteria</taxon>
        <taxon>Bacillati</taxon>
        <taxon>Actinomycetota</taxon>
        <taxon>Coriobacteriia</taxon>
        <taxon>Coriobacteriales</taxon>
        <taxon>Coriobacteriaceae</taxon>
        <taxon>Collinsella</taxon>
    </lineage>
</organism>